<accession>R6X3K2</accession>
<comment type="caution">
    <text evidence="3">The sequence shown here is derived from an EMBL/GenBank/DDBJ whole genome shotgun (WGS) entry which is preliminary data.</text>
</comment>
<dbReference type="HOGENOM" id="CLU_377594_0_0_9"/>
<organism evidence="3 4">
    <name type="scientific">Phascolarctobacterium succinatutens CAG:287</name>
    <dbReference type="NCBI Taxonomy" id="1263101"/>
    <lineage>
        <taxon>Bacteria</taxon>
        <taxon>Bacillati</taxon>
        <taxon>Bacillota</taxon>
        <taxon>Negativicutes</taxon>
        <taxon>Acidaminococcales</taxon>
        <taxon>Acidaminococcaceae</taxon>
        <taxon>Phascolarctobacterium</taxon>
    </lineage>
</organism>
<dbReference type="InterPro" id="IPR001736">
    <property type="entry name" value="PLipase_D/transphosphatidylase"/>
</dbReference>
<name>R6X3K2_9FIRM</name>
<feature type="compositionally biased region" description="Polar residues" evidence="1">
    <location>
        <begin position="57"/>
        <end position="74"/>
    </location>
</feature>
<dbReference type="EMBL" id="CBGL010000053">
    <property type="protein sequence ID" value="CDD10851.1"/>
    <property type="molecule type" value="Genomic_DNA"/>
</dbReference>
<dbReference type="SUPFAM" id="SSF52540">
    <property type="entry name" value="P-loop containing nucleoside triphosphate hydrolases"/>
    <property type="match status" value="1"/>
</dbReference>
<protein>
    <submittedName>
        <fullName evidence="3">NgoFVII restriction endonuclease</fullName>
    </submittedName>
</protein>
<evidence type="ECO:0000313" key="4">
    <source>
        <dbReference type="Proteomes" id="UP000014937"/>
    </source>
</evidence>
<dbReference type="GO" id="GO:0004519">
    <property type="term" value="F:endonuclease activity"/>
    <property type="evidence" value="ECO:0007669"/>
    <property type="project" value="UniProtKB-KW"/>
</dbReference>
<dbReference type="Proteomes" id="UP000014937">
    <property type="component" value="Unassembled WGS sequence"/>
</dbReference>
<evidence type="ECO:0000259" key="2">
    <source>
        <dbReference type="PROSITE" id="PS50035"/>
    </source>
</evidence>
<evidence type="ECO:0000256" key="1">
    <source>
        <dbReference type="SAM" id="MobiDB-lite"/>
    </source>
</evidence>
<dbReference type="Pfam" id="PF09565">
    <property type="entry name" value="RE_NgoFVII"/>
    <property type="match status" value="1"/>
</dbReference>
<dbReference type="AlphaFoldDB" id="R6X3K2"/>
<keyword evidence="3" id="KW-0255">Endonuclease</keyword>
<dbReference type="PROSITE" id="PS50035">
    <property type="entry name" value="PLD"/>
    <property type="match status" value="1"/>
</dbReference>
<dbReference type="GO" id="GO:0006793">
    <property type="term" value="P:phosphorus metabolic process"/>
    <property type="evidence" value="ECO:0007669"/>
    <property type="project" value="UniProtKB-ARBA"/>
</dbReference>
<gene>
    <name evidence="3" type="ORF">BN587_00097</name>
</gene>
<evidence type="ECO:0000313" key="3">
    <source>
        <dbReference type="EMBL" id="CDD10851.1"/>
    </source>
</evidence>
<dbReference type="InterPro" id="IPR027417">
    <property type="entry name" value="P-loop_NTPase"/>
</dbReference>
<keyword evidence="3" id="KW-0540">Nuclease</keyword>
<sequence length="734" mass="85121">MAKKKQQEPITESLFDFCETEQIQQVSFKEENTNNTNSASEPEKASEEQEEPAQEKNSNPSLSSGTYTNPNSQGKDLPVTLFKTLGKSSVGSWQELFAGYTSLKAITYSSSIGMLKQVVKIINNVEIIFGNESILGSIKDIIAAQYATVKTLQEENFKNNNILIDKIEQDKLSLFVTSIDAHTSHQKIYLLSDEKNNFRTIVGSANLSLKAFGSTGNQLETIMVSDDFDTYDLFLSIYLKTKELSSQNLTVKNIRELKLTTTENLPFFQQIKEEKIIEIMTPPKEEIFYTVQKDEFNKFIEKNNINPEDLLEKKSNKVLITYTKTKEFSQKINIAADQTRRTYETYPDFYIDKYKQKAYYKGNPIDTSDIPKDKFAKDIEIFVKYFQGFFEKQPPFQGNVKTNIDKYYATVNYAFCAPFLPLCRHETIGTSTQVFPYPLFLILKGTTNSGKSSLMKFILKLMFNQFHPKIEGEGGLIQKAEDKENAPAALKQKLEFTKGFPIMIDELSPKRWQEYSAKFIKHDSTSQFWSPMIMATNDVKEIDEALSKRTITFEINMFTNRMSNLQRKLFENDLDMLSGCLYKEYLKRMLVLLPGFLKTIHSSDKDAPIPDILLLSSRVLLSILSEHIDIKKYPYIKEYDIQYYLIKANLDQNILDFIDLYSKIGDEWEINKKLDYIKIKFEDQYKARNFQRKYGIEFTTLEGRYIIMPLKKTEKFFHIKIGKKNLLDSLKFWE</sequence>
<proteinExistence type="predicted"/>
<reference evidence="3" key="1">
    <citation type="submission" date="2012-11" db="EMBL/GenBank/DDBJ databases">
        <title>Dependencies among metagenomic species, viruses, plasmids and units of genetic variation.</title>
        <authorList>
            <person name="Nielsen H.B."/>
            <person name="Almeida M."/>
            <person name="Juncker A.S."/>
            <person name="Rasmussen S."/>
            <person name="Li J."/>
            <person name="Sunagawa S."/>
            <person name="Plichta D."/>
            <person name="Gautier L."/>
            <person name="Le Chatelier E."/>
            <person name="Peletier E."/>
            <person name="Bonde I."/>
            <person name="Nielsen T."/>
            <person name="Manichanh C."/>
            <person name="Arumugam M."/>
            <person name="Batto J."/>
            <person name="Santos M.B.Q.D."/>
            <person name="Blom N."/>
            <person name="Borruel N."/>
            <person name="Burgdorf K.S."/>
            <person name="Boumezbeur F."/>
            <person name="Casellas F."/>
            <person name="Dore J."/>
            <person name="Guarner F."/>
            <person name="Hansen T."/>
            <person name="Hildebrand F."/>
            <person name="Kaas R.S."/>
            <person name="Kennedy S."/>
            <person name="Kristiansen K."/>
            <person name="Kultima J.R."/>
            <person name="Leonard P."/>
            <person name="Levenez F."/>
            <person name="Lund O."/>
            <person name="Moumen B."/>
            <person name="Le Paslier D."/>
            <person name="Pons N."/>
            <person name="Pedersen O."/>
            <person name="Prifti E."/>
            <person name="Qin J."/>
            <person name="Raes J."/>
            <person name="Tap J."/>
            <person name="Tims S."/>
            <person name="Ussery D.W."/>
            <person name="Yamada T."/>
            <person name="MetaHit consortium"/>
            <person name="Renault P."/>
            <person name="Sicheritz-Ponten T."/>
            <person name="Bork P."/>
            <person name="Wang J."/>
            <person name="Brunak S."/>
            <person name="Ehrlich S.D."/>
        </authorList>
    </citation>
    <scope>NUCLEOTIDE SEQUENCE [LARGE SCALE GENOMIC DNA]</scope>
</reference>
<dbReference type="InterPro" id="IPR019065">
    <property type="entry name" value="RE_NgoFVII_N"/>
</dbReference>
<feature type="region of interest" description="Disordered" evidence="1">
    <location>
        <begin position="25"/>
        <end position="74"/>
    </location>
</feature>
<feature type="domain" description="PLD phosphodiesterase" evidence="2">
    <location>
        <begin position="180"/>
        <end position="211"/>
    </location>
</feature>
<keyword evidence="3" id="KW-0378">Hydrolase</keyword>
<dbReference type="RefSeq" id="WP_021719218.1">
    <property type="nucleotide sequence ID" value="NZ_FR892747.1"/>
</dbReference>